<keyword evidence="2" id="KW-0732">Signal</keyword>
<dbReference type="InterPro" id="IPR000160">
    <property type="entry name" value="GGDEF_dom"/>
</dbReference>
<evidence type="ECO:0000259" key="3">
    <source>
        <dbReference type="PROSITE" id="PS50887"/>
    </source>
</evidence>
<dbReference type="AlphaFoldDB" id="A0AAW9WK16"/>
<dbReference type="InterPro" id="IPR001638">
    <property type="entry name" value="Solute-binding_3/MltF_N"/>
</dbReference>
<proteinExistence type="predicted"/>
<dbReference type="PROSITE" id="PS50887">
    <property type="entry name" value="GGDEF"/>
    <property type="match status" value="1"/>
</dbReference>
<dbReference type="RefSeq" id="WP_002591328.1">
    <property type="nucleotide sequence ID" value="NZ_JANHBH010000016.1"/>
</dbReference>
<protein>
    <submittedName>
        <fullName evidence="4">Transporter substrate-binding domain-containing protein</fullName>
    </submittedName>
</protein>
<feature type="signal peptide" evidence="2">
    <location>
        <begin position="1"/>
        <end position="36"/>
    </location>
</feature>
<keyword evidence="1" id="KW-0812">Transmembrane</keyword>
<gene>
    <name evidence="4" type="ORF">GNE07_15230</name>
</gene>
<dbReference type="Pfam" id="PF00990">
    <property type="entry name" value="GGDEF"/>
    <property type="match status" value="1"/>
</dbReference>
<dbReference type="SMART" id="SM00062">
    <property type="entry name" value="PBPb"/>
    <property type="match status" value="1"/>
</dbReference>
<organism evidence="4 5">
    <name type="scientific">Hungatella hathewayi</name>
    <dbReference type="NCBI Taxonomy" id="154046"/>
    <lineage>
        <taxon>Bacteria</taxon>
        <taxon>Bacillati</taxon>
        <taxon>Bacillota</taxon>
        <taxon>Clostridia</taxon>
        <taxon>Lachnospirales</taxon>
        <taxon>Lachnospiraceae</taxon>
        <taxon>Hungatella</taxon>
    </lineage>
</organism>
<dbReference type="PANTHER" id="PTHR45138:SF9">
    <property type="entry name" value="DIGUANYLATE CYCLASE DGCM-RELATED"/>
    <property type="match status" value="1"/>
</dbReference>
<dbReference type="CDD" id="cd01949">
    <property type="entry name" value="GGDEF"/>
    <property type="match status" value="1"/>
</dbReference>
<feature type="transmembrane region" description="Helical" evidence="1">
    <location>
        <begin position="511"/>
        <end position="532"/>
    </location>
</feature>
<feature type="chain" id="PRO_5043511019" evidence="2">
    <location>
        <begin position="37"/>
        <end position="726"/>
    </location>
</feature>
<dbReference type="EMBL" id="WNME01000009">
    <property type="protein sequence ID" value="MUB64392.1"/>
    <property type="molecule type" value="Genomic_DNA"/>
</dbReference>
<keyword evidence="1" id="KW-0472">Membrane</keyword>
<dbReference type="Proteomes" id="UP000434223">
    <property type="component" value="Unassembled WGS sequence"/>
</dbReference>
<feature type="domain" description="GGDEF" evidence="3">
    <location>
        <begin position="595"/>
        <end position="726"/>
    </location>
</feature>
<keyword evidence="1" id="KW-1133">Transmembrane helix</keyword>
<dbReference type="Gene3D" id="3.30.70.270">
    <property type="match status" value="1"/>
</dbReference>
<accession>A0AAW9WK16</accession>
<dbReference type="SUPFAM" id="SSF55073">
    <property type="entry name" value="Nucleotide cyclase"/>
    <property type="match status" value="1"/>
</dbReference>
<comment type="caution">
    <text evidence="4">The sequence shown here is derived from an EMBL/GenBank/DDBJ whole genome shotgun (WGS) entry which is preliminary data.</text>
</comment>
<dbReference type="GO" id="GO:0052621">
    <property type="term" value="F:diguanylate cyclase activity"/>
    <property type="evidence" value="ECO:0007669"/>
    <property type="project" value="TreeGrafter"/>
</dbReference>
<evidence type="ECO:0000313" key="5">
    <source>
        <dbReference type="Proteomes" id="UP000434223"/>
    </source>
</evidence>
<dbReference type="SUPFAM" id="SSF53850">
    <property type="entry name" value="Periplasmic binding protein-like II"/>
    <property type="match status" value="2"/>
</dbReference>
<sequence length="726" mass="82697">MDIRITHILRIKERIGTLIFCFVLFLASVCPMTVFAAETGKEQKTVRVGYVNVAAYEEGGEGEYKRGYGYEYLQKISYITGWKYEYVYGSFKECYEMLVNGDIDLFGNVSYKPERAELFDFASYPQGKDTYLLYTTKKHMKLISGNIQQMNGCKIGVTVGSFQEGLLMDWMENNHIQAEVVKFDGYDALMSALDAGELDAIATPDLSSSYDYLPIINIGFSDYYFAVSKTRPDILAELNEALYEIQSSELDYNNLLVSRYYKQMTNTQVLSNKEDEWLADHENTLRIGYLDDNLPYSTQLEDGEMGGVMKTIADMLEEKFGILVETKCYKTSRQYKEALEKGEVDVIGPLYGDFYLAELENYVLTNAFFSTIPVTIYKQLDFNINCATIAVANESLFHEEVLRILYPEAEILLCDGIEGCLNAVASGKADSTLVTSVRLNVLRKYPAMESLQFSDTPALAEICLATTKDNRVAAAILNKGITLSSDRLNGVVLAENSYVNKVVTFSDFVNAHMTAVLSLAGLIILTLCLMLYRISITRNKLEAALEKVKKEKEYSYKLKLCNNELEVKANQDALTQIGNRQFFLDKMSELLAANEKFTLCYCDLDNLKYINDTYGHSEGDYYIRNFVEIVKSHIRTGDIFARIGGDEFCIILRGCKYATGEKKIRQMKEVFHSDHSKEYPKNFCCGIIEVQEEHNENDVMKLLEQADAMMYEQKKEYKKMFQHENC</sequence>
<evidence type="ECO:0000256" key="1">
    <source>
        <dbReference type="SAM" id="Phobius"/>
    </source>
</evidence>
<evidence type="ECO:0000313" key="4">
    <source>
        <dbReference type="EMBL" id="MUB64392.1"/>
    </source>
</evidence>
<dbReference type="InterPro" id="IPR029787">
    <property type="entry name" value="Nucleotide_cyclase"/>
</dbReference>
<reference evidence="4 5" key="1">
    <citation type="submission" date="2019-09" db="EMBL/GenBank/DDBJ databases">
        <title>Draft genome sequencing of Hungatella hathewayi 123Y-2.</title>
        <authorList>
            <person name="Lv Q."/>
            <person name="Li S."/>
        </authorList>
    </citation>
    <scope>NUCLEOTIDE SEQUENCE [LARGE SCALE GENOMIC DNA]</scope>
    <source>
        <strain evidence="4 5">123Y-2</strain>
    </source>
</reference>
<dbReference type="InterPro" id="IPR043128">
    <property type="entry name" value="Rev_trsase/Diguanyl_cyclase"/>
</dbReference>
<name>A0AAW9WK16_9FIRM</name>
<dbReference type="PANTHER" id="PTHR45138">
    <property type="entry name" value="REGULATORY COMPONENTS OF SENSORY TRANSDUCTION SYSTEM"/>
    <property type="match status" value="1"/>
</dbReference>
<evidence type="ECO:0000256" key="2">
    <source>
        <dbReference type="SAM" id="SignalP"/>
    </source>
</evidence>
<dbReference type="NCBIfam" id="TIGR00254">
    <property type="entry name" value="GGDEF"/>
    <property type="match status" value="1"/>
</dbReference>
<dbReference type="Gene3D" id="3.40.190.10">
    <property type="entry name" value="Periplasmic binding protein-like II"/>
    <property type="match status" value="4"/>
</dbReference>
<dbReference type="InterPro" id="IPR050469">
    <property type="entry name" value="Diguanylate_Cyclase"/>
</dbReference>
<dbReference type="SMART" id="SM00267">
    <property type="entry name" value="GGDEF"/>
    <property type="match status" value="1"/>
</dbReference>
<dbReference type="Pfam" id="PF00497">
    <property type="entry name" value="SBP_bac_3"/>
    <property type="match status" value="1"/>
</dbReference>